<dbReference type="PANTHER" id="PTHR12790">
    <property type="entry name" value="TRANSCRIPTION INITIATION FACTOR IA RRN3"/>
    <property type="match status" value="1"/>
</dbReference>
<feature type="non-terminal residue" evidence="3">
    <location>
        <position position="561"/>
    </location>
</feature>
<dbReference type="GO" id="GO:0006361">
    <property type="term" value="P:transcription initiation at RNA polymerase I promoter"/>
    <property type="evidence" value="ECO:0007669"/>
    <property type="project" value="InterPro"/>
</dbReference>
<protein>
    <recommendedName>
        <fullName evidence="5">RNA polymerase I-specific transcription initiation factor RRN3</fullName>
    </recommendedName>
</protein>
<evidence type="ECO:0008006" key="5">
    <source>
        <dbReference type="Google" id="ProtNLM"/>
    </source>
</evidence>
<dbReference type="Proteomes" id="UP000095023">
    <property type="component" value="Unassembled WGS sequence"/>
</dbReference>
<evidence type="ECO:0000313" key="3">
    <source>
        <dbReference type="EMBL" id="ODV89971.1"/>
    </source>
</evidence>
<feature type="region of interest" description="Disordered" evidence="2">
    <location>
        <begin position="220"/>
        <end position="263"/>
    </location>
</feature>
<reference evidence="4" key="1">
    <citation type="submission" date="2016-02" db="EMBL/GenBank/DDBJ databases">
        <title>Comparative genomics of biotechnologically important yeasts.</title>
        <authorList>
            <consortium name="DOE Joint Genome Institute"/>
            <person name="Riley R."/>
            <person name="Haridas S."/>
            <person name="Wolfe K.H."/>
            <person name="Lopes M.R."/>
            <person name="Hittinger C.T."/>
            <person name="Goker M."/>
            <person name="Salamov A."/>
            <person name="Wisecaver J."/>
            <person name="Long T.M."/>
            <person name="Aerts A.L."/>
            <person name="Barry K."/>
            <person name="Choi C."/>
            <person name="Clum A."/>
            <person name="Coughlan A.Y."/>
            <person name="Deshpande S."/>
            <person name="Douglass A.P."/>
            <person name="Hanson S.J."/>
            <person name="Klenk H.-P."/>
            <person name="Labutti K."/>
            <person name="Lapidus A."/>
            <person name="Lindquist E."/>
            <person name="Lipzen A."/>
            <person name="Meier-Kolthoff J.P."/>
            <person name="Ohm R.A."/>
            <person name="Otillar R.P."/>
            <person name="Pangilinan J."/>
            <person name="Peng Y."/>
            <person name="Rokas A."/>
            <person name="Rosa C.A."/>
            <person name="Scheuner C."/>
            <person name="Sibirny A.A."/>
            <person name="Slot J.C."/>
            <person name="Stielow J.B."/>
            <person name="Sun H."/>
            <person name="Kurtzman C.P."/>
            <person name="Blackwell M."/>
            <person name="Jeffries T.W."/>
            <person name="Grigoriev I.V."/>
        </authorList>
    </citation>
    <scope>NUCLEOTIDE SEQUENCE [LARGE SCALE GENOMIC DNA]</scope>
    <source>
        <strain evidence="4">NRRL Y-17796</strain>
    </source>
</reference>
<dbReference type="EMBL" id="KV453842">
    <property type="protein sequence ID" value="ODV89971.1"/>
    <property type="molecule type" value="Genomic_DNA"/>
</dbReference>
<sequence length="561" mass="63535">SHITQIIESSKNGNLNLLNSLIKQLKNDTDSDPSLTPLSDDDLSHILTALTAEMSRLDAPVFSDLIATILNLNCAIHRSSVAKLYVRFLTVLVSAAPKWITEIYRRIVARFLYPTSEDDHYAISSILSVVPTSSSTLGKIITKQFPDITEETVSIVNYLDNCLYVLRYCPELSQSIWNSIFEILVRIDVELVLDDDEDDDEDQMDQTAGYDDLFEDDAMSENELSSPAQDASEPPISSDDVDPKEEQVDEADEDGDDDDGPSAKQLRATLDALLARIFSSCDSAFSDSAAHSEDTSALYSTFLSAFRTYLLPTHRTQFTQFLMFKTSQASPVFMDAFLVCLIEAALSPYDNIQCRLKAVQYIGSYVARAKSLTRGQMLFVVSMLVSWVDRYIRERESEVASTNSMIRFSLFYAVVQSMFYIFCFRHRDLRHTKEDDIEKEALAATELPAAPSEWVFGLDQFFQRAITSQFNPLKYCNKSVVSMFAKVAHRHDVVYCYSIMEQNRRGLGLQRTPSAPLVNSIIDFTEVEAYFPFDPFTLRNSKRYITHLYVEWSSVADVDED</sequence>
<feature type="non-terminal residue" evidence="3">
    <location>
        <position position="1"/>
    </location>
</feature>
<proteinExistence type="inferred from homology"/>
<evidence type="ECO:0000256" key="2">
    <source>
        <dbReference type="SAM" id="MobiDB-lite"/>
    </source>
</evidence>
<feature type="compositionally biased region" description="Acidic residues" evidence="2">
    <location>
        <begin position="239"/>
        <end position="260"/>
    </location>
</feature>
<accession>A0A1E4TDZ3</accession>
<dbReference type="OrthoDB" id="26970at2759"/>
<comment type="similarity">
    <text evidence="1">Belongs to the RRN3 family.</text>
</comment>
<dbReference type="InterPro" id="IPR007991">
    <property type="entry name" value="RNA_pol_I_trans_ini_fac_RRN3"/>
</dbReference>
<evidence type="ECO:0000256" key="1">
    <source>
        <dbReference type="ARBA" id="ARBA00010098"/>
    </source>
</evidence>
<dbReference type="GO" id="GO:0001181">
    <property type="term" value="F:RNA polymerase I general transcription initiation factor activity"/>
    <property type="evidence" value="ECO:0007669"/>
    <property type="project" value="InterPro"/>
</dbReference>
<organism evidence="3 4">
    <name type="scientific">Tortispora caseinolytica NRRL Y-17796</name>
    <dbReference type="NCBI Taxonomy" id="767744"/>
    <lineage>
        <taxon>Eukaryota</taxon>
        <taxon>Fungi</taxon>
        <taxon>Dikarya</taxon>
        <taxon>Ascomycota</taxon>
        <taxon>Saccharomycotina</taxon>
        <taxon>Trigonopsidomycetes</taxon>
        <taxon>Trigonopsidales</taxon>
        <taxon>Trigonopsidaceae</taxon>
        <taxon>Tortispora</taxon>
    </lineage>
</organism>
<keyword evidence="4" id="KW-1185">Reference proteome</keyword>
<dbReference type="Pfam" id="PF05327">
    <property type="entry name" value="RRN3"/>
    <property type="match status" value="1"/>
</dbReference>
<dbReference type="GO" id="GO:0001042">
    <property type="term" value="F:RNA polymerase I core binding"/>
    <property type="evidence" value="ECO:0007669"/>
    <property type="project" value="TreeGrafter"/>
</dbReference>
<name>A0A1E4TDZ3_9ASCO</name>
<dbReference type="AlphaFoldDB" id="A0A1E4TDZ3"/>
<gene>
    <name evidence="3" type="ORF">CANCADRAFT_13745</name>
</gene>
<dbReference type="PANTHER" id="PTHR12790:SF0">
    <property type="entry name" value="RNA POLYMERASE I-SPECIFIC TRANSCRIPTION INITIATION FACTOR RRN3-RELATED"/>
    <property type="match status" value="1"/>
</dbReference>
<dbReference type="GO" id="GO:0005634">
    <property type="term" value="C:nucleus"/>
    <property type="evidence" value="ECO:0007669"/>
    <property type="project" value="TreeGrafter"/>
</dbReference>
<evidence type="ECO:0000313" key="4">
    <source>
        <dbReference type="Proteomes" id="UP000095023"/>
    </source>
</evidence>